<reference evidence="4" key="2">
    <citation type="submission" date="2020-09" db="EMBL/GenBank/DDBJ databases">
        <authorList>
            <person name="Sun Q."/>
            <person name="Sedlacek I."/>
        </authorList>
    </citation>
    <scope>NUCLEOTIDE SEQUENCE</scope>
    <source>
        <strain evidence="4">CCM 7905</strain>
    </source>
</reference>
<comment type="similarity">
    <text evidence="1">Belongs to the CsoR family.</text>
</comment>
<evidence type="ECO:0000256" key="1">
    <source>
        <dbReference type="ARBA" id="ARBA00005428"/>
    </source>
</evidence>
<comment type="caution">
    <text evidence="4">The sequence shown here is derived from an EMBL/GenBank/DDBJ whole genome shotgun (WGS) entry which is preliminary data.</text>
</comment>
<dbReference type="Gene3D" id="1.20.58.1000">
    <property type="entry name" value="Metal-sensitive repressor, helix protomer"/>
    <property type="match status" value="1"/>
</dbReference>
<dbReference type="Proteomes" id="UP000654257">
    <property type="component" value="Unassembled WGS sequence"/>
</dbReference>
<dbReference type="PANTHER" id="PTHR33677:SF3">
    <property type="entry name" value="COPPER-SENSING TRANSCRIPTIONAL REPRESSOR RICR"/>
    <property type="match status" value="1"/>
</dbReference>
<feature type="region of interest" description="Disordered" evidence="3">
    <location>
        <begin position="1"/>
        <end position="32"/>
    </location>
</feature>
<dbReference type="PANTHER" id="PTHR33677">
    <property type="entry name" value="TRANSCRIPTIONAL REPRESSOR FRMR-RELATED"/>
    <property type="match status" value="1"/>
</dbReference>
<sequence length="123" mass="13229">MRDGWGSVSDTHAPSRSGDNEAMTAPDADAHHGYIGDKAKYLNRLKRIEGQTRGVARMIDEEQYCIDILTQISALTAALQNVALGLLDDHLAHCVADAVQESNEAGAEKLAEASKAIARLVRS</sequence>
<evidence type="ECO:0000313" key="5">
    <source>
        <dbReference type="Proteomes" id="UP000654257"/>
    </source>
</evidence>
<accession>A0A917CZS4</accession>
<dbReference type="EMBL" id="BMCU01000002">
    <property type="protein sequence ID" value="GGG04705.1"/>
    <property type="molecule type" value="Genomic_DNA"/>
</dbReference>
<dbReference type="InterPro" id="IPR038390">
    <property type="entry name" value="Metal_Tscrpt_repr_sf"/>
</dbReference>
<protein>
    <submittedName>
        <fullName evidence="4">Uncharacterized protein</fullName>
    </submittedName>
</protein>
<proteinExistence type="inferred from homology"/>
<reference evidence="4" key="1">
    <citation type="journal article" date="2014" name="Int. J. Syst. Evol. Microbiol.">
        <title>Complete genome sequence of Corynebacterium casei LMG S-19264T (=DSM 44701T), isolated from a smear-ripened cheese.</title>
        <authorList>
            <consortium name="US DOE Joint Genome Institute (JGI-PGF)"/>
            <person name="Walter F."/>
            <person name="Albersmeier A."/>
            <person name="Kalinowski J."/>
            <person name="Ruckert C."/>
        </authorList>
    </citation>
    <scope>NUCLEOTIDE SEQUENCE</scope>
    <source>
        <strain evidence="4">CCM 7905</strain>
    </source>
</reference>
<keyword evidence="5" id="KW-1185">Reference proteome</keyword>
<name>A0A917CZS4_9NOCA</name>
<gene>
    <name evidence="4" type="ORF">GCM10007304_18480</name>
</gene>
<keyword evidence="2" id="KW-0186">Copper</keyword>
<evidence type="ECO:0000256" key="3">
    <source>
        <dbReference type="SAM" id="MobiDB-lite"/>
    </source>
</evidence>
<dbReference type="Pfam" id="PF02583">
    <property type="entry name" value="Trns_repr_metal"/>
    <property type="match status" value="1"/>
</dbReference>
<dbReference type="InterPro" id="IPR003735">
    <property type="entry name" value="Metal_Tscrpt_repr"/>
</dbReference>
<dbReference type="AlphaFoldDB" id="A0A917CZS4"/>
<evidence type="ECO:0000256" key="2">
    <source>
        <dbReference type="ARBA" id="ARBA00023008"/>
    </source>
</evidence>
<dbReference type="GO" id="GO:0046872">
    <property type="term" value="F:metal ion binding"/>
    <property type="evidence" value="ECO:0007669"/>
    <property type="project" value="InterPro"/>
</dbReference>
<dbReference type="CDD" id="cd10148">
    <property type="entry name" value="CsoR-like_DUF156"/>
    <property type="match status" value="1"/>
</dbReference>
<dbReference type="GO" id="GO:0045892">
    <property type="term" value="P:negative regulation of DNA-templated transcription"/>
    <property type="evidence" value="ECO:0007669"/>
    <property type="project" value="UniProtKB-ARBA"/>
</dbReference>
<organism evidence="4 5">
    <name type="scientific">Rhodococcoides trifolii</name>
    <dbReference type="NCBI Taxonomy" id="908250"/>
    <lineage>
        <taxon>Bacteria</taxon>
        <taxon>Bacillati</taxon>
        <taxon>Actinomycetota</taxon>
        <taxon>Actinomycetes</taxon>
        <taxon>Mycobacteriales</taxon>
        <taxon>Nocardiaceae</taxon>
        <taxon>Rhodococcoides</taxon>
    </lineage>
</organism>
<evidence type="ECO:0000313" key="4">
    <source>
        <dbReference type="EMBL" id="GGG04705.1"/>
    </source>
</evidence>
<dbReference type="GO" id="GO:0003677">
    <property type="term" value="F:DNA binding"/>
    <property type="evidence" value="ECO:0007669"/>
    <property type="project" value="InterPro"/>
</dbReference>